<evidence type="ECO:0000259" key="1">
    <source>
        <dbReference type="Pfam" id="PF09659"/>
    </source>
</evidence>
<feature type="domain" description="Csm6 HEPN" evidence="1">
    <location>
        <begin position="82"/>
        <end position="261"/>
    </location>
</feature>
<keyword evidence="3" id="KW-1185">Reference proteome</keyword>
<dbReference type="RefSeq" id="WP_006418836.1">
    <property type="nucleotide sequence ID" value="NZ_AENN01000017.1"/>
</dbReference>
<reference evidence="2 3" key="1">
    <citation type="submission" date="2010-10" db="EMBL/GenBank/DDBJ databases">
        <authorList>
            <person name="Durkin A.S."/>
            <person name="Madupu R."/>
            <person name="Torralba M."/>
            <person name="Gillis M."/>
            <person name="Methe B."/>
            <person name="Sutton G."/>
            <person name="Nelson K.E."/>
        </authorList>
    </citation>
    <scope>NUCLEOTIDE SEQUENCE [LARGE SCALE GENOMIC DNA]</scope>
    <source>
        <strain evidence="2 3">ACS-139-V-Col8</strain>
    </source>
</reference>
<dbReference type="OrthoDB" id="5243123at2"/>
<comment type="caution">
    <text evidence="2">The sequence shown here is derived from an EMBL/GenBank/DDBJ whole genome shotgun (WGS) entry which is preliminary data.</text>
</comment>
<sequence>MGHIKEENLGLLDYLLDQHDYAMLVKLLQKEGAPASLQAFARLGQALVQGNLPVIDKLAQELDQDQLLRPEALEQATYAAYRALQIQLKRQEYGDYFRALTPILVNIFRLIFEKRVMPQLDQFIEPIKKEDIDGRHLYRGLQWKQSRVEASDNIVNQTFHRYYGDHFNYDQYLSSSHLLKLITDHSQDKDLVAKATRMRAVEKYVRNLSAHEVVFVDQAWVKERGQLSLEEINHLLGELMTLADLKDQDQLNALSKINKEIKQGLGV</sequence>
<accession>E4KQY9</accession>
<name>E4KQY9_9LACT</name>
<proteinExistence type="predicted"/>
<evidence type="ECO:0000313" key="2">
    <source>
        <dbReference type="EMBL" id="EFR30676.1"/>
    </source>
</evidence>
<dbReference type="EMBL" id="AENN01000017">
    <property type="protein sequence ID" value="EFR30676.1"/>
    <property type="molecule type" value="Genomic_DNA"/>
</dbReference>
<organism evidence="2 3">
    <name type="scientific">Eremococcus coleocola ACS-139-V-Col8</name>
    <dbReference type="NCBI Taxonomy" id="908337"/>
    <lineage>
        <taxon>Bacteria</taxon>
        <taxon>Bacillati</taxon>
        <taxon>Bacillota</taxon>
        <taxon>Bacilli</taxon>
        <taxon>Lactobacillales</taxon>
        <taxon>Aerococcaceae</taxon>
        <taxon>Eremococcus</taxon>
    </lineage>
</organism>
<dbReference type="Proteomes" id="UP000005990">
    <property type="component" value="Unassembled WGS sequence"/>
</dbReference>
<dbReference type="InterPro" id="IPR053941">
    <property type="entry name" value="Csm6_HEPN"/>
</dbReference>
<dbReference type="AlphaFoldDB" id="E4KQY9"/>
<gene>
    <name evidence="2" type="ORF">HMPREF9257_0699</name>
</gene>
<dbReference type="STRING" id="908337.HMPREF9257_0699"/>
<dbReference type="Pfam" id="PF09659">
    <property type="entry name" value="Cas_Csm6_HEPN"/>
    <property type="match status" value="1"/>
</dbReference>
<dbReference type="eggNOG" id="ENOG502Z9RR">
    <property type="taxonomic scope" value="Bacteria"/>
</dbReference>
<protein>
    <recommendedName>
        <fullName evidence="1">Csm6 HEPN domain-containing protein</fullName>
    </recommendedName>
</protein>
<evidence type="ECO:0000313" key="3">
    <source>
        <dbReference type="Proteomes" id="UP000005990"/>
    </source>
</evidence>